<dbReference type="Gene3D" id="3.40.50.1000">
    <property type="entry name" value="HAD superfamily/HAD-like"/>
    <property type="match status" value="2"/>
</dbReference>
<dbReference type="EMBL" id="MCOG01000044">
    <property type="protein sequence ID" value="ORY69338.1"/>
    <property type="molecule type" value="Genomic_DNA"/>
</dbReference>
<dbReference type="InterPro" id="IPR023214">
    <property type="entry name" value="HAD_sf"/>
</dbReference>
<evidence type="ECO:0000313" key="5">
    <source>
        <dbReference type="EMBL" id="ORY69338.1"/>
    </source>
</evidence>
<dbReference type="InterPro" id="IPR036412">
    <property type="entry name" value="HAD-like_sf"/>
</dbReference>
<keyword evidence="2" id="KW-1278">Translocase</keyword>
<sequence>MEYHICHNSLPKFRSIFNYKVENYGKERKNIIKKSINGYSFSKGNKTIWKTKYITFNFDKEELNNFPSEKLEALKKRLYSIPGLGNEEDFVEYQYHYKECINNNEIEQKNLIHFENIQNQKTSLNILDTASLGDIHEYPLLNPSFYISPSIVSSVHISLLTSQIKIKYNPDFTNLLLIKNIISQSGLNILEVITSPYIKVTYSDVTNKKISSTTYEVQSINDPINEHNINENTKDFDDSFINEFLNSSEDQDQDIMSSIKYQNKYNKSALIELYCYSKENKFNNRITSGICHPDCNDCILWLKNYISQYLFDQIDIQSIQFIQQPWIELDNKVNEDLNSEIYRFSMIFYYHESSECFIFDDIRLILNEMNIYINRIQMEYSEFSNKDEVKRSSLSFKDLENNSNDNEKISLHAISFVLPKLNRASEAMYLESKLLKISGIKSPVKFDFMKKQCTIIYNSYQISIKDIINEMKIYHFDVSAISDSFHRLTKEEEKYILNIPMNNMNNIINPLYNIPLHKKYSKSSLNSLTLSYQDEAEKTEICYNSDSDEINLLSTDIYAHSANSSTSSTEYIGNSSDNLEMDNHSQANYIELKNNIDKKSKRVIDKHIILNSKLEKCFGICCILTILSFITPYLFSWINYISNNSYVNLNLHLECLFALILSIPVQFYYGKEINTTAFNIIKSNKCECYYSHDDVSLPSLNDDSTHLYSDKYSQCPIHSSNKKQNHRISRIVILSISTWIIWIYSTIGIFIRLLQMYTNDVKYEKPHIYHEYYGTSSLLITCYYVKKLLELSAKQYTINNISQFMHLQMKKAVLLTPLDKTLSNCNTINEKTLKTEWIESIVDVNSLKEGDIIKILPGNRIPYNGSIVYGRTKLDESMICGNTKLITKTVMDRVISGTMNKESSIYVKILDASNDCTFYSMINFIEDVQLSKSSFHIFTDCIYRYLVPISIIISVFTLVIWTFGKIHVDGQAINEQSLKDNYQIEFGIIFAVSVLVIACPYTIEFAFPIAISNASKIAMKYGILIKDNALTFKKLNLLDIVVFNKDQVITNGNPSIIETVIDKNFNRYGSDEVFYEILKSLQRCSTNIYAKCIKNYLKKVEMSLPSKILSSSWNIVYYHETEGYNIIAKIKSSKNLNSDPLDICMGCEKWMIKQKCLFSMDQTRLTIWTERGYSILYFAINKVIVGMLGIHDNVRDGTKPLIQCLKEQYHIEPWLLSNDNEASTVSTAKQIGIDENHCLYNVLPSEKQEKIKWLQNNYIRNTDKQKSNQSFKSDFKLTNSYFDRELDDYRIYKEDTNNIDPFNPHGSSNIFSNYNVIAPIPSMSRDTLITENSTQTESKFNNGVEIKVETEENKDNDHLINQNNEINKNIVAYIGNDINDSDVFSTADIGLCLGILNDISLDSSVITTIYQDVQCINKLLHLTKFIINYSYTTIIYILLLQILLIPVATGFLYPYTWLNPLWILINLVLNIIIHCYRSNKLKKVNF</sequence>
<dbReference type="GO" id="GO:0055070">
    <property type="term" value="P:copper ion homeostasis"/>
    <property type="evidence" value="ECO:0007669"/>
    <property type="project" value="TreeGrafter"/>
</dbReference>
<dbReference type="GO" id="GO:0005507">
    <property type="term" value="F:copper ion binding"/>
    <property type="evidence" value="ECO:0007669"/>
    <property type="project" value="TreeGrafter"/>
</dbReference>
<keyword evidence="6" id="KW-1185">Reference proteome</keyword>
<dbReference type="GO" id="GO:0016020">
    <property type="term" value="C:membrane"/>
    <property type="evidence" value="ECO:0007669"/>
    <property type="project" value="TreeGrafter"/>
</dbReference>
<keyword evidence="3" id="KW-0812">Transmembrane</keyword>
<feature type="transmembrane region" description="Helical" evidence="3">
    <location>
        <begin position="1434"/>
        <end position="1453"/>
    </location>
</feature>
<evidence type="ECO:0000313" key="6">
    <source>
        <dbReference type="Proteomes" id="UP000193920"/>
    </source>
</evidence>
<feature type="transmembrane region" description="Helical" evidence="3">
    <location>
        <begin position="942"/>
        <end position="964"/>
    </location>
</feature>
<evidence type="ECO:0000256" key="1">
    <source>
        <dbReference type="ARBA" id="ARBA00022723"/>
    </source>
</evidence>
<protein>
    <recommendedName>
        <fullName evidence="4">P-type ATPase A domain-containing protein</fullName>
    </recommendedName>
</protein>
<keyword evidence="3" id="KW-1133">Transmembrane helix</keyword>
<evidence type="ECO:0000256" key="2">
    <source>
        <dbReference type="ARBA" id="ARBA00022967"/>
    </source>
</evidence>
<feature type="transmembrane region" description="Helical" evidence="3">
    <location>
        <begin position="1459"/>
        <end position="1476"/>
    </location>
</feature>
<organism evidence="5 6">
    <name type="scientific">Neocallimastix californiae</name>
    <dbReference type="NCBI Taxonomy" id="1754190"/>
    <lineage>
        <taxon>Eukaryota</taxon>
        <taxon>Fungi</taxon>
        <taxon>Fungi incertae sedis</taxon>
        <taxon>Chytridiomycota</taxon>
        <taxon>Chytridiomycota incertae sedis</taxon>
        <taxon>Neocallimastigomycetes</taxon>
        <taxon>Neocallimastigales</taxon>
        <taxon>Neocallimastigaceae</taxon>
        <taxon>Neocallimastix</taxon>
    </lineage>
</organism>
<evidence type="ECO:0000256" key="3">
    <source>
        <dbReference type="SAM" id="Phobius"/>
    </source>
</evidence>
<keyword evidence="3" id="KW-0472">Membrane</keyword>
<dbReference type="PANTHER" id="PTHR43520:SF8">
    <property type="entry name" value="P-TYPE CU(+) TRANSPORTER"/>
    <property type="match status" value="1"/>
</dbReference>
<dbReference type="Pfam" id="PF00122">
    <property type="entry name" value="E1-E2_ATPase"/>
    <property type="match status" value="1"/>
</dbReference>
<feature type="transmembrane region" description="Helical" evidence="3">
    <location>
        <begin position="617"/>
        <end position="638"/>
    </location>
</feature>
<dbReference type="Gene3D" id="3.40.1110.10">
    <property type="entry name" value="Calcium-transporting ATPase, cytoplasmic domain N"/>
    <property type="match status" value="1"/>
</dbReference>
<evidence type="ECO:0000259" key="4">
    <source>
        <dbReference type="Pfam" id="PF00122"/>
    </source>
</evidence>
<dbReference type="InterPro" id="IPR008250">
    <property type="entry name" value="ATPase_P-typ_transduc_dom_A_sf"/>
</dbReference>
<dbReference type="STRING" id="1754190.A0A1Y2ECM7"/>
<gene>
    <name evidence="5" type="ORF">LY90DRAFT_667450</name>
</gene>
<dbReference type="SUPFAM" id="SSF56784">
    <property type="entry name" value="HAD-like"/>
    <property type="match status" value="1"/>
</dbReference>
<dbReference type="GO" id="GO:0043682">
    <property type="term" value="F:P-type divalent copper transporter activity"/>
    <property type="evidence" value="ECO:0007669"/>
    <property type="project" value="TreeGrafter"/>
</dbReference>
<dbReference type="InterPro" id="IPR059000">
    <property type="entry name" value="ATPase_P-type_domA"/>
</dbReference>
<dbReference type="Pfam" id="PF00702">
    <property type="entry name" value="Hydrolase"/>
    <property type="match status" value="1"/>
</dbReference>
<dbReference type="InterPro" id="IPR023299">
    <property type="entry name" value="ATPase_P-typ_cyto_dom_N"/>
</dbReference>
<dbReference type="GO" id="GO:0000166">
    <property type="term" value="F:nucleotide binding"/>
    <property type="evidence" value="ECO:0007669"/>
    <property type="project" value="InterPro"/>
</dbReference>
<reference evidence="5 6" key="1">
    <citation type="submission" date="2016-08" db="EMBL/GenBank/DDBJ databases">
        <title>A Parts List for Fungal Cellulosomes Revealed by Comparative Genomics.</title>
        <authorList>
            <consortium name="DOE Joint Genome Institute"/>
            <person name="Haitjema C.H."/>
            <person name="Gilmore S.P."/>
            <person name="Henske J.K."/>
            <person name="Solomon K.V."/>
            <person name="De Groot R."/>
            <person name="Kuo A."/>
            <person name="Mondo S.J."/>
            <person name="Salamov A.A."/>
            <person name="Labutti K."/>
            <person name="Zhao Z."/>
            <person name="Chiniquy J."/>
            <person name="Barry K."/>
            <person name="Brewer H.M."/>
            <person name="Purvine S.O."/>
            <person name="Wright A.T."/>
            <person name="Boxma B."/>
            <person name="Van Alen T."/>
            <person name="Hackstein J.H."/>
            <person name="Baker S.E."/>
            <person name="Grigoriev I.V."/>
            <person name="O'Malley M.A."/>
        </authorList>
    </citation>
    <scope>NUCLEOTIDE SEQUENCE [LARGE SCALE GENOMIC DNA]</scope>
    <source>
        <strain evidence="5 6">G1</strain>
    </source>
</reference>
<name>A0A1Y2ECM7_9FUNG</name>
<dbReference type="OrthoDB" id="432719at2759"/>
<proteinExistence type="predicted"/>
<feature type="transmembrane region" description="Helical" evidence="3">
    <location>
        <begin position="650"/>
        <end position="669"/>
    </location>
</feature>
<feature type="domain" description="P-type ATPase A" evidence="4">
    <location>
        <begin position="839"/>
        <end position="924"/>
    </location>
</feature>
<dbReference type="PANTHER" id="PTHR43520">
    <property type="entry name" value="ATP7, ISOFORM B"/>
    <property type="match status" value="1"/>
</dbReference>
<dbReference type="SUPFAM" id="SSF81653">
    <property type="entry name" value="Calcium ATPase, transduction domain A"/>
    <property type="match status" value="1"/>
</dbReference>
<feature type="transmembrane region" description="Helical" evidence="3">
    <location>
        <begin position="731"/>
        <end position="755"/>
    </location>
</feature>
<dbReference type="Gene3D" id="2.70.150.10">
    <property type="entry name" value="Calcium-transporting ATPase, cytoplasmic transduction domain A"/>
    <property type="match status" value="1"/>
</dbReference>
<feature type="transmembrane region" description="Helical" evidence="3">
    <location>
        <begin position="984"/>
        <end position="1011"/>
    </location>
</feature>
<comment type="caution">
    <text evidence="5">The sequence shown here is derived from an EMBL/GenBank/DDBJ whole genome shotgun (WGS) entry which is preliminary data.</text>
</comment>
<keyword evidence="1" id="KW-0479">Metal-binding</keyword>
<dbReference type="Proteomes" id="UP000193920">
    <property type="component" value="Unassembled WGS sequence"/>
</dbReference>
<accession>A0A1Y2ECM7</accession>